<dbReference type="InterPro" id="IPR057175">
    <property type="entry name" value="DUF7853"/>
</dbReference>
<keyword evidence="2" id="KW-1185">Reference proteome</keyword>
<proteinExistence type="predicted"/>
<accession>A0A3R7GJB2</accession>
<dbReference type="EMBL" id="RAPO01000002">
    <property type="protein sequence ID" value="RKD95729.1"/>
    <property type="molecule type" value="Genomic_DNA"/>
</dbReference>
<evidence type="ECO:0000313" key="2">
    <source>
        <dbReference type="Proteomes" id="UP000283805"/>
    </source>
</evidence>
<reference evidence="1 2" key="1">
    <citation type="submission" date="2018-09" db="EMBL/GenBank/DDBJ databases">
        <title>Genomic Encyclopedia of Archaeal and Bacterial Type Strains, Phase II (KMG-II): from individual species to whole genera.</title>
        <authorList>
            <person name="Goeker M."/>
        </authorList>
    </citation>
    <scope>NUCLEOTIDE SEQUENCE [LARGE SCALE GENOMIC DNA]</scope>
    <source>
        <strain evidence="1 2">DSM 13151</strain>
    </source>
</reference>
<comment type="caution">
    <text evidence="1">The sequence shown here is derived from an EMBL/GenBank/DDBJ whole genome shotgun (WGS) entry which is preliminary data.</text>
</comment>
<name>A0A3R7GJB2_9EURY</name>
<evidence type="ECO:0000313" key="1">
    <source>
        <dbReference type="EMBL" id="RKD95729.1"/>
    </source>
</evidence>
<dbReference type="Proteomes" id="UP000283805">
    <property type="component" value="Unassembled WGS sequence"/>
</dbReference>
<dbReference type="Pfam" id="PF25251">
    <property type="entry name" value="DUF7853"/>
    <property type="match status" value="1"/>
</dbReference>
<dbReference type="AlphaFoldDB" id="A0A3R7GJB2"/>
<protein>
    <submittedName>
        <fullName evidence="1">Uncharacterized protein</fullName>
    </submittedName>
</protein>
<dbReference type="OrthoDB" id="205738at2157"/>
<organism evidence="1 2">
    <name type="scientific">Halopiger aswanensis</name>
    <dbReference type="NCBI Taxonomy" id="148449"/>
    <lineage>
        <taxon>Archaea</taxon>
        <taxon>Methanobacteriati</taxon>
        <taxon>Methanobacteriota</taxon>
        <taxon>Stenosarchaea group</taxon>
        <taxon>Halobacteria</taxon>
        <taxon>Halobacteriales</taxon>
        <taxon>Natrialbaceae</taxon>
        <taxon>Halopiger</taxon>
    </lineage>
</organism>
<sequence length="105" mass="11731">MSSPSPETETHEIELGTDEQWIAHHAIVTRVDELIDEGDEPPTWAIDVFDALESAGETATLTGYQARRLRELLTDYLERADAPDEDVEHGSNAIEQLESVLENRA</sequence>
<dbReference type="RefSeq" id="WP_120244967.1">
    <property type="nucleotide sequence ID" value="NZ_RAPO01000002.1"/>
</dbReference>
<gene>
    <name evidence="1" type="ORF">ATJ93_2591</name>
</gene>